<keyword evidence="10" id="KW-1133">Transmembrane helix</keyword>
<evidence type="ECO:0000259" key="11">
    <source>
        <dbReference type="PROSITE" id="PS50109"/>
    </source>
</evidence>
<feature type="coiled-coil region" evidence="8">
    <location>
        <begin position="267"/>
        <end position="364"/>
    </location>
</feature>
<dbReference type="Pfam" id="PF00512">
    <property type="entry name" value="HisKA"/>
    <property type="match status" value="1"/>
</dbReference>
<comment type="caution">
    <text evidence="13">The sequence shown here is derived from an EMBL/GenBank/DDBJ whole genome shotgun (WGS) entry which is preliminary data.</text>
</comment>
<dbReference type="SMART" id="SM00065">
    <property type="entry name" value="GAF"/>
    <property type="match status" value="1"/>
</dbReference>
<evidence type="ECO:0000259" key="12">
    <source>
        <dbReference type="PROSITE" id="PS50110"/>
    </source>
</evidence>
<evidence type="ECO:0000313" key="14">
    <source>
        <dbReference type="Proteomes" id="UP000675880"/>
    </source>
</evidence>
<dbReference type="CDD" id="cd00156">
    <property type="entry name" value="REC"/>
    <property type="match status" value="2"/>
</dbReference>
<dbReference type="EC" id="2.7.13.3" evidence="2"/>
<dbReference type="PROSITE" id="PS50109">
    <property type="entry name" value="HIS_KIN"/>
    <property type="match status" value="1"/>
</dbReference>
<feature type="modified residue" description="4-aspartylphosphate" evidence="7">
    <location>
        <position position="970"/>
    </location>
</feature>
<dbReference type="RefSeq" id="WP_213041554.1">
    <property type="nucleotide sequence ID" value="NZ_CAJNBJ010000002.1"/>
</dbReference>
<dbReference type="CDD" id="cd17546">
    <property type="entry name" value="REC_hyHK_CKI1_RcsC-like"/>
    <property type="match status" value="1"/>
</dbReference>
<feature type="transmembrane region" description="Helical" evidence="10">
    <location>
        <begin position="85"/>
        <end position="105"/>
    </location>
</feature>
<feature type="modified residue" description="4-aspartylphosphate" evidence="7">
    <location>
        <position position="696"/>
    </location>
</feature>
<keyword evidence="3 7" id="KW-0597">Phosphoprotein</keyword>
<gene>
    <name evidence="13" type="ORF">NSPZN2_100187</name>
</gene>
<evidence type="ECO:0000256" key="1">
    <source>
        <dbReference type="ARBA" id="ARBA00000085"/>
    </source>
</evidence>
<dbReference type="Gene3D" id="1.10.287.130">
    <property type="match status" value="1"/>
</dbReference>
<sequence length="1039" mass="114786">MRRFQQRPTPLITGGLALALALVFLSEFYTALGITVWVLYLIPLVLSYLTWNPAVPVIIGAVVTLMMFVGLFISPAGIDPSLALMNRSMGVVTAIALAALGHQFVSGRLAVRREEWVRVGQTVLSERMIGDQSLRTLGENVLHGLAAYLGAQGGAIFIEEAGEFHRTATYGVPDGSPIPDRLRSGDGLLGRALHEQQPIVVQDLPDGYFTIGSSLGQHAPRHLLIAPVGVDGRINTVLELGFFHPVQDSDRELISRLSQAIALSVRSARYRSQLQELLEETQRQAEELQVQSEELRVANEELEEQSRALKESHGRLEQQQVELEQTNSQLEEQAQILERQKEDLREATQTLEAQKRQLEQVSRYKSEFLANMSHEMRTPLNSTLILSKLLADNPQGNLTPDQIKSVTTIESAGHDLLTLIDDVLDLAKVEAGRIELTSEDISLKRLRDNLQALFAPLAEQKGLRLRVTQAPGAPESIESDWQRLEQVLKNLLSNAIKFTETGSVSLDISPLPDGWLAFAVQDTGIGIPTDQQGLIFEPFCQADGTTSRKYGGTGLGLSISREFVRLLGGHIHLTSVPGQGSTFTVLLPQAGAGSAAPVSFPSSSGHTPVPPSLSHSLDDLSAGEQRNSRAVPRLADDREWLSADRRLLLIVEDDDSFSRILSDLAHELNFQVITSATASDAVLLASRYLPSAVILDIGLPDHSGLSVIDRLKSDVRTRHIPVHVISGHDHVKTALSLGAVGYMLKPVKREQLVEAFRRFETRLTERPRRVLIVEDDPAQRESLRLLLGSNDVETVGAESAAECLTHLTQRTFDCMVLDLTLPDASGFSLLEDLSREEHLAFPPVIVYTGRDLSTDEEQRLRKYSHSIIIKGAKSPERLLDEVTLFLHQVVTTLPPEQQRMLEKARSRNAALDGRRILIVEDDVRNIFALSAVLEPHGAKLEIARNGLECLALLDRAMLTKEYGIDMVLMDIMMPEMDGLTAMRAIRERPDWQKLPIIALTAKAMKNDQEQALAAGANDYMAKPLDVDQLLSLIRVWMPR</sequence>
<dbReference type="InterPro" id="IPR005467">
    <property type="entry name" value="His_kinase_dom"/>
</dbReference>
<name>A0ABN7L6Z3_9BACT</name>
<dbReference type="EMBL" id="CAJNBJ010000002">
    <property type="protein sequence ID" value="CAE6727625.1"/>
    <property type="molecule type" value="Genomic_DNA"/>
</dbReference>
<keyword evidence="6" id="KW-0902">Two-component regulatory system</keyword>
<evidence type="ECO:0000256" key="3">
    <source>
        <dbReference type="ARBA" id="ARBA00022553"/>
    </source>
</evidence>
<dbReference type="Pfam" id="PF13185">
    <property type="entry name" value="GAF_2"/>
    <property type="match status" value="1"/>
</dbReference>
<dbReference type="PANTHER" id="PTHR45339">
    <property type="entry name" value="HYBRID SIGNAL TRANSDUCTION HISTIDINE KINASE J"/>
    <property type="match status" value="1"/>
</dbReference>
<keyword evidence="10" id="KW-0812">Transmembrane</keyword>
<evidence type="ECO:0000256" key="5">
    <source>
        <dbReference type="ARBA" id="ARBA00022777"/>
    </source>
</evidence>
<dbReference type="Gene3D" id="3.30.450.40">
    <property type="match status" value="1"/>
</dbReference>
<comment type="catalytic activity">
    <reaction evidence="1">
        <text>ATP + protein L-histidine = ADP + protein N-phospho-L-histidine.</text>
        <dbReference type="EC" id="2.7.13.3"/>
    </reaction>
</comment>
<dbReference type="CDD" id="cd16922">
    <property type="entry name" value="HATPase_EvgS-ArcB-TorS-like"/>
    <property type="match status" value="1"/>
</dbReference>
<dbReference type="InterPro" id="IPR003018">
    <property type="entry name" value="GAF"/>
</dbReference>
<feature type="domain" description="Response regulatory" evidence="12">
    <location>
        <begin position="915"/>
        <end position="1037"/>
    </location>
</feature>
<dbReference type="Proteomes" id="UP000675880">
    <property type="component" value="Unassembled WGS sequence"/>
</dbReference>
<dbReference type="InterPro" id="IPR001789">
    <property type="entry name" value="Sig_transdc_resp-reg_receiver"/>
</dbReference>
<feature type="domain" description="Histidine kinase" evidence="11">
    <location>
        <begin position="371"/>
        <end position="591"/>
    </location>
</feature>
<feature type="region of interest" description="Disordered" evidence="9">
    <location>
        <begin position="597"/>
        <end position="629"/>
    </location>
</feature>
<dbReference type="InterPro" id="IPR004358">
    <property type="entry name" value="Sig_transdc_His_kin-like_C"/>
</dbReference>
<dbReference type="InterPro" id="IPR036097">
    <property type="entry name" value="HisK_dim/P_sf"/>
</dbReference>
<dbReference type="SUPFAM" id="SSF55874">
    <property type="entry name" value="ATPase domain of HSP90 chaperone/DNA topoisomerase II/histidine kinase"/>
    <property type="match status" value="1"/>
</dbReference>
<feature type="domain" description="Response regulatory" evidence="12">
    <location>
        <begin position="647"/>
        <end position="760"/>
    </location>
</feature>
<evidence type="ECO:0000256" key="8">
    <source>
        <dbReference type="SAM" id="Coils"/>
    </source>
</evidence>
<dbReference type="PRINTS" id="PR00344">
    <property type="entry name" value="BCTRLSENSOR"/>
</dbReference>
<reference evidence="13 14" key="1">
    <citation type="submission" date="2021-02" db="EMBL/GenBank/DDBJ databases">
        <authorList>
            <person name="Han P."/>
        </authorList>
    </citation>
    <scope>NUCLEOTIDE SEQUENCE [LARGE SCALE GENOMIC DNA]</scope>
    <source>
        <strain evidence="13">Candidatus Nitrospira sp. ZN2</strain>
    </source>
</reference>
<dbReference type="PANTHER" id="PTHR45339:SF1">
    <property type="entry name" value="HYBRID SIGNAL TRANSDUCTION HISTIDINE KINASE J"/>
    <property type="match status" value="1"/>
</dbReference>
<feature type="transmembrane region" description="Helical" evidence="10">
    <location>
        <begin position="54"/>
        <end position="73"/>
    </location>
</feature>
<dbReference type="SMART" id="SM00387">
    <property type="entry name" value="HATPase_c"/>
    <property type="match status" value="1"/>
</dbReference>
<dbReference type="Gene3D" id="3.30.565.10">
    <property type="entry name" value="Histidine kinase-like ATPase, C-terminal domain"/>
    <property type="match status" value="1"/>
</dbReference>
<dbReference type="InterPro" id="IPR003661">
    <property type="entry name" value="HisK_dim/P_dom"/>
</dbReference>
<evidence type="ECO:0000256" key="10">
    <source>
        <dbReference type="SAM" id="Phobius"/>
    </source>
</evidence>
<proteinExistence type="predicted"/>
<dbReference type="Gene3D" id="3.40.50.2300">
    <property type="match status" value="3"/>
</dbReference>
<evidence type="ECO:0000256" key="2">
    <source>
        <dbReference type="ARBA" id="ARBA00012438"/>
    </source>
</evidence>
<organism evidence="13 14">
    <name type="scientific">Nitrospira defluvii</name>
    <dbReference type="NCBI Taxonomy" id="330214"/>
    <lineage>
        <taxon>Bacteria</taxon>
        <taxon>Pseudomonadati</taxon>
        <taxon>Nitrospirota</taxon>
        <taxon>Nitrospiria</taxon>
        <taxon>Nitrospirales</taxon>
        <taxon>Nitrospiraceae</taxon>
        <taxon>Nitrospira</taxon>
    </lineage>
</organism>
<dbReference type="SUPFAM" id="SSF47384">
    <property type="entry name" value="Homodimeric domain of signal transducing histidine kinase"/>
    <property type="match status" value="1"/>
</dbReference>
<keyword evidence="14" id="KW-1185">Reference proteome</keyword>
<dbReference type="SUPFAM" id="SSF52172">
    <property type="entry name" value="CheY-like"/>
    <property type="match status" value="3"/>
</dbReference>
<dbReference type="Pfam" id="PF02518">
    <property type="entry name" value="HATPase_c"/>
    <property type="match status" value="1"/>
</dbReference>
<dbReference type="SMART" id="SM00448">
    <property type="entry name" value="REC"/>
    <property type="match status" value="3"/>
</dbReference>
<dbReference type="CDD" id="cd00082">
    <property type="entry name" value="HisKA"/>
    <property type="match status" value="1"/>
</dbReference>
<dbReference type="InterPro" id="IPR011006">
    <property type="entry name" value="CheY-like_superfamily"/>
</dbReference>
<dbReference type="SMART" id="SM00388">
    <property type="entry name" value="HisKA"/>
    <property type="match status" value="1"/>
</dbReference>
<keyword evidence="10" id="KW-0472">Membrane</keyword>
<protein>
    <recommendedName>
        <fullName evidence="2">histidine kinase</fullName>
        <ecNumber evidence="2">2.7.13.3</ecNumber>
    </recommendedName>
</protein>
<dbReference type="GO" id="GO:0016301">
    <property type="term" value="F:kinase activity"/>
    <property type="evidence" value="ECO:0007669"/>
    <property type="project" value="UniProtKB-KW"/>
</dbReference>
<feature type="domain" description="Response regulatory" evidence="12">
    <location>
        <begin position="769"/>
        <end position="885"/>
    </location>
</feature>
<keyword evidence="5 13" id="KW-0418">Kinase</keyword>
<feature type="modified residue" description="4-aspartylphosphate" evidence="7">
    <location>
        <position position="818"/>
    </location>
</feature>
<dbReference type="InterPro" id="IPR003594">
    <property type="entry name" value="HATPase_dom"/>
</dbReference>
<keyword evidence="8" id="KW-0175">Coiled coil</keyword>
<evidence type="ECO:0000313" key="13">
    <source>
        <dbReference type="EMBL" id="CAE6727625.1"/>
    </source>
</evidence>
<keyword evidence="4" id="KW-0808">Transferase</keyword>
<evidence type="ECO:0000256" key="9">
    <source>
        <dbReference type="SAM" id="MobiDB-lite"/>
    </source>
</evidence>
<dbReference type="Pfam" id="PF00072">
    <property type="entry name" value="Response_reg"/>
    <property type="match status" value="3"/>
</dbReference>
<evidence type="ECO:0000256" key="6">
    <source>
        <dbReference type="ARBA" id="ARBA00023012"/>
    </source>
</evidence>
<dbReference type="InterPro" id="IPR036890">
    <property type="entry name" value="HATPase_C_sf"/>
</dbReference>
<dbReference type="InterPro" id="IPR029016">
    <property type="entry name" value="GAF-like_dom_sf"/>
</dbReference>
<dbReference type="SUPFAM" id="SSF55781">
    <property type="entry name" value="GAF domain-like"/>
    <property type="match status" value="1"/>
</dbReference>
<feature type="transmembrane region" description="Helical" evidence="10">
    <location>
        <begin position="12"/>
        <end position="42"/>
    </location>
</feature>
<evidence type="ECO:0000256" key="7">
    <source>
        <dbReference type="PROSITE-ProRule" id="PRU00169"/>
    </source>
</evidence>
<evidence type="ECO:0000256" key="4">
    <source>
        <dbReference type="ARBA" id="ARBA00022679"/>
    </source>
</evidence>
<accession>A0ABN7L6Z3</accession>
<dbReference type="PROSITE" id="PS50110">
    <property type="entry name" value="RESPONSE_REGULATORY"/>
    <property type="match status" value="3"/>
</dbReference>